<comment type="caution">
    <text evidence="4">The sequence shown here is derived from an EMBL/GenBank/DDBJ whole genome shotgun (WGS) entry which is preliminary data.</text>
</comment>
<evidence type="ECO:0000259" key="3">
    <source>
        <dbReference type="PROSITE" id="PS50076"/>
    </source>
</evidence>
<dbReference type="InterPro" id="IPR036386">
    <property type="entry name" value="HscB_C_sf"/>
</dbReference>
<sequence>MNYFELYETPVSFFPDASVIKKKFYELSRKYHPDFFSNASDDEQTEVLEKSSLVNKAFKTFSDADETTKYVLQLKGLLEEEEKYKLPSDFLMEVMELNEQLMEAKMEDDSEAINNIKSQISTLQAKIYEPVKQIMEHYQENSVPEKELLQVKEYYYKKKYLKRILAGLN</sequence>
<dbReference type="SMART" id="SM00271">
    <property type="entry name" value="DnaJ"/>
    <property type="match status" value="1"/>
</dbReference>
<dbReference type="InterPro" id="IPR036869">
    <property type="entry name" value="J_dom_sf"/>
</dbReference>
<dbReference type="Gene3D" id="1.20.1280.20">
    <property type="entry name" value="HscB, C-terminal domain"/>
    <property type="match status" value="1"/>
</dbReference>
<evidence type="ECO:0000313" key="4">
    <source>
        <dbReference type="EMBL" id="OIR00130.1"/>
    </source>
</evidence>
<dbReference type="InterPro" id="IPR004640">
    <property type="entry name" value="HscB"/>
</dbReference>
<dbReference type="PANTHER" id="PTHR14021">
    <property type="entry name" value="IRON-SULFUR CLUSTER CO-CHAPERONE PROTEIN HSCB"/>
    <property type="match status" value="1"/>
</dbReference>
<proteinExistence type="inferred from homology"/>
<gene>
    <name evidence="4" type="ORF">GALL_177760</name>
</gene>
<dbReference type="GO" id="GO:0051259">
    <property type="term" value="P:protein complex oligomerization"/>
    <property type="evidence" value="ECO:0007669"/>
    <property type="project" value="InterPro"/>
</dbReference>
<dbReference type="SUPFAM" id="SSF47144">
    <property type="entry name" value="HSC20 (HSCB), C-terminal oligomerisation domain"/>
    <property type="match status" value="1"/>
</dbReference>
<dbReference type="NCBIfam" id="TIGR00714">
    <property type="entry name" value="hscB"/>
    <property type="match status" value="1"/>
</dbReference>
<dbReference type="GO" id="GO:0044571">
    <property type="term" value="P:[2Fe-2S] cluster assembly"/>
    <property type="evidence" value="ECO:0007669"/>
    <property type="project" value="InterPro"/>
</dbReference>
<dbReference type="Gene3D" id="1.10.287.110">
    <property type="entry name" value="DnaJ domain"/>
    <property type="match status" value="1"/>
</dbReference>
<dbReference type="Pfam" id="PF00226">
    <property type="entry name" value="DnaJ"/>
    <property type="match status" value="1"/>
</dbReference>
<dbReference type="CDD" id="cd06257">
    <property type="entry name" value="DnaJ"/>
    <property type="match status" value="1"/>
</dbReference>
<evidence type="ECO:0000256" key="2">
    <source>
        <dbReference type="ARBA" id="ARBA00023186"/>
    </source>
</evidence>
<reference evidence="4" key="1">
    <citation type="submission" date="2016-10" db="EMBL/GenBank/DDBJ databases">
        <title>Sequence of Gallionella enrichment culture.</title>
        <authorList>
            <person name="Poehlein A."/>
            <person name="Muehling M."/>
            <person name="Daniel R."/>
        </authorList>
    </citation>
    <scope>NUCLEOTIDE SEQUENCE</scope>
</reference>
<dbReference type="PROSITE" id="PS50076">
    <property type="entry name" value="DNAJ_2"/>
    <property type="match status" value="1"/>
</dbReference>
<dbReference type="InterPro" id="IPR009073">
    <property type="entry name" value="HscB_oligo_C"/>
</dbReference>
<dbReference type="AlphaFoldDB" id="A0A1J5RWE7"/>
<dbReference type="InterPro" id="IPR001623">
    <property type="entry name" value="DnaJ_domain"/>
</dbReference>
<organism evidence="4">
    <name type="scientific">mine drainage metagenome</name>
    <dbReference type="NCBI Taxonomy" id="410659"/>
    <lineage>
        <taxon>unclassified sequences</taxon>
        <taxon>metagenomes</taxon>
        <taxon>ecological metagenomes</taxon>
    </lineage>
</organism>
<dbReference type="GO" id="GO:0001671">
    <property type="term" value="F:ATPase activator activity"/>
    <property type="evidence" value="ECO:0007669"/>
    <property type="project" value="InterPro"/>
</dbReference>
<dbReference type="PANTHER" id="PTHR14021:SF15">
    <property type="entry name" value="IRON-SULFUR CLUSTER CO-CHAPERONE PROTEIN HSCB"/>
    <property type="match status" value="1"/>
</dbReference>
<dbReference type="SUPFAM" id="SSF46565">
    <property type="entry name" value="Chaperone J-domain"/>
    <property type="match status" value="1"/>
</dbReference>
<accession>A0A1J5RWE7</accession>
<dbReference type="GO" id="GO:0051087">
    <property type="term" value="F:protein-folding chaperone binding"/>
    <property type="evidence" value="ECO:0007669"/>
    <property type="project" value="InterPro"/>
</dbReference>
<protein>
    <recommendedName>
        <fullName evidence="3">J domain-containing protein</fullName>
    </recommendedName>
</protein>
<feature type="domain" description="J" evidence="3">
    <location>
        <begin position="2"/>
        <end position="76"/>
    </location>
</feature>
<comment type="similarity">
    <text evidence="1">Belongs to the HscB family.</text>
</comment>
<dbReference type="Pfam" id="PF07743">
    <property type="entry name" value="HSCB_C"/>
    <property type="match status" value="1"/>
</dbReference>
<evidence type="ECO:0000256" key="1">
    <source>
        <dbReference type="ARBA" id="ARBA00010476"/>
    </source>
</evidence>
<dbReference type="GO" id="GO:0005739">
    <property type="term" value="C:mitochondrion"/>
    <property type="evidence" value="ECO:0007669"/>
    <property type="project" value="TreeGrafter"/>
</dbReference>
<keyword evidence="2" id="KW-0143">Chaperone</keyword>
<name>A0A1J5RWE7_9ZZZZ</name>
<dbReference type="EMBL" id="MLJW01000098">
    <property type="protein sequence ID" value="OIR00130.1"/>
    <property type="molecule type" value="Genomic_DNA"/>
</dbReference>